<organism evidence="1 2">
    <name type="scientific">Cylindrobasidium torrendii FP15055 ss-10</name>
    <dbReference type="NCBI Taxonomy" id="1314674"/>
    <lineage>
        <taxon>Eukaryota</taxon>
        <taxon>Fungi</taxon>
        <taxon>Dikarya</taxon>
        <taxon>Basidiomycota</taxon>
        <taxon>Agaricomycotina</taxon>
        <taxon>Agaricomycetes</taxon>
        <taxon>Agaricomycetidae</taxon>
        <taxon>Agaricales</taxon>
        <taxon>Marasmiineae</taxon>
        <taxon>Physalacriaceae</taxon>
        <taxon>Cylindrobasidium</taxon>
    </lineage>
</organism>
<protein>
    <submittedName>
        <fullName evidence="1">Uncharacterized protein</fullName>
    </submittedName>
</protein>
<evidence type="ECO:0000313" key="2">
    <source>
        <dbReference type="Proteomes" id="UP000054007"/>
    </source>
</evidence>
<dbReference type="AlphaFoldDB" id="A0A0D7AYF2"/>
<proteinExistence type="predicted"/>
<dbReference type="Proteomes" id="UP000054007">
    <property type="component" value="Unassembled WGS sequence"/>
</dbReference>
<accession>A0A0D7AYF2</accession>
<gene>
    <name evidence="1" type="ORF">CYLTODRAFT_494301</name>
</gene>
<reference evidence="1 2" key="1">
    <citation type="journal article" date="2015" name="Fungal Genet. Biol.">
        <title>Evolution of novel wood decay mechanisms in Agaricales revealed by the genome sequences of Fistulina hepatica and Cylindrobasidium torrendii.</title>
        <authorList>
            <person name="Floudas D."/>
            <person name="Held B.W."/>
            <person name="Riley R."/>
            <person name="Nagy L.G."/>
            <person name="Koehler G."/>
            <person name="Ransdell A.S."/>
            <person name="Younus H."/>
            <person name="Chow J."/>
            <person name="Chiniquy J."/>
            <person name="Lipzen A."/>
            <person name="Tritt A."/>
            <person name="Sun H."/>
            <person name="Haridas S."/>
            <person name="LaButti K."/>
            <person name="Ohm R.A."/>
            <person name="Kues U."/>
            <person name="Blanchette R.A."/>
            <person name="Grigoriev I.V."/>
            <person name="Minto R.E."/>
            <person name="Hibbett D.S."/>
        </authorList>
    </citation>
    <scope>NUCLEOTIDE SEQUENCE [LARGE SCALE GENOMIC DNA]</scope>
    <source>
        <strain evidence="1 2">FP15055 ss-10</strain>
    </source>
</reference>
<name>A0A0D7AYF2_9AGAR</name>
<sequence>MYENTFSSSSSSIAIRLAFERGASGRPFYSPDIPALLHSGITTFDLSVGRGYNHAAHAPISQHILGWLGTHCPNITSMSLPIELFAFFPYLFSGPSSLTNLIIRPPVSSMSFSAQAASASLSKLLQTHSSSSVRLTLPLELGQLLPGILQDIARRSPTLRELTFDIGDGRAYPDAIVRARLFGALAAFRGSLSSIRFPLSEYTISMSSTERGNLEGSLRAAVGPRAAVYLFHPRGW</sequence>
<keyword evidence="2" id="KW-1185">Reference proteome</keyword>
<dbReference type="EMBL" id="KN880736">
    <property type="protein sequence ID" value="KIY62924.1"/>
    <property type="molecule type" value="Genomic_DNA"/>
</dbReference>
<evidence type="ECO:0000313" key="1">
    <source>
        <dbReference type="EMBL" id="KIY62924.1"/>
    </source>
</evidence>